<protein>
    <submittedName>
        <fullName evidence="2">Protein CBG22435</fullName>
    </submittedName>
</protein>
<keyword evidence="3" id="KW-1185">Reference proteome</keyword>
<reference evidence="2 3" key="2">
    <citation type="journal article" date="2011" name="PLoS Genet.">
        <title>Caenorhabditis briggsae recombinant inbred line genotypes reveal inter-strain incompatibility and the evolution of recombination.</title>
        <authorList>
            <person name="Ross J.A."/>
            <person name="Koboldt D.C."/>
            <person name="Staisch J.E."/>
            <person name="Chamberlin H.M."/>
            <person name="Gupta B.P."/>
            <person name="Miller R.D."/>
            <person name="Baird S.E."/>
            <person name="Haag E.S."/>
        </authorList>
    </citation>
    <scope>NUCLEOTIDE SEQUENCE [LARGE SCALE GENOMIC DNA]</scope>
    <source>
        <strain evidence="2 3">AF16</strain>
    </source>
</reference>
<dbReference type="RefSeq" id="XP_045097563.1">
    <property type="nucleotide sequence ID" value="XM_045236748.1"/>
</dbReference>
<organism evidence="2 3">
    <name type="scientific">Caenorhabditis briggsae</name>
    <dbReference type="NCBI Taxonomy" id="6238"/>
    <lineage>
        <taxon>Eukaryota</taxon>
        <taxon>Metazoa</taxon>
        <taxon>Ecdysozoa</taxon>
        <taxon>Nematoda</taxon>
        <taxon>Chromadorea</taxon>
        <taxon>Rhabditida</taxon>
        <taxon>Rhabditina</taxon>
        <taxon>Rhabditomorpha</taxon>
        <taxon>Rhabditoidea</taxon>
        <taxon>Rhabditidae</taxon>
        <taxon>Peloderinae</taxon>
        <taxon>Caenorhabditis</taxon>
    </lineage>
</organism>
<dbReference type="WormBase" id="CBG22435">
    <property type="protein sequence ID" value="CBP49099"/>
    <property type="gene ID" value="WBGene00040994"/>
</dbReference>
<accession>A8Y2A3</accession>
<dbReference type="AlphaFoldDB" id="A8Y2A3"/>
<dbReference type="HOGENOM" id="CLU_2186293_0_0_1"/>
<dbReference type="KEGG" id="cbr:CBG_22435"/>
<dbReference type="CTD" id="8577692"/>
<feature type="transmembrane region" description="Helical" evidence="1">
    <location>
        <begin position="55"/>
        <end position="78"/>
    </location>
</feature>
<evidence type="ECO:0000256" key="1">
    <source>
        <dbReference type="SAM" id="Phobius"/>
    </source>
</evidence>
<keyword evidence="1" id="KW-0472">Membrane</keyword>
<dbReference type="Proteomes" id="UP000008549">
    <property type="component" value="Unassembled WGS sequence"/>
</dbReference>
<evidence type="ECO:0000313" key="3">
    <source>
        <dbReference type="Proteomes" id="UP000008549"/>
    </source>
</evidence>
<gene>
    <name evidence="2 4" type="ORF">CBG22435</name>
    <name evidence="2" type="ORF">CBG_22435</name>
</gene>
<sequence>MALNSLIEKTVQMQKQILMALFLQISVPLITLLIPLVYFFYSIIFNYYNQSLTNIAITCLSTHGFISTIVMIMVHRPYRRALFDMIRRTNKVEVREESLKTTVVVFVIN</sequence>
<keyword evidence="1" id="KW-0812">Transmembrane</keyword>
<evidence type="ECO:0000313" key="2">
    <source>
        <dbReference type="EMBL" id="CAP39023.2"/>
    </source>
</evidence>
<proteinExistence type="predicted"/>
<dbReference type="SUPFAM" id="SSF81321">
    <property type="entry name" value="Family A G protein-coupled receptor-like"/>
    <property type="match status" value="1"/>
</dbReference>
<keyword evidence="1" id="KW-1133">Transmembrane helix</keyword>
<reference evidence="2 3" key="1">
    <citation type="journal article" date="2003" name="PLoS Biol.">
        <title>The genome sequence of Caenorhabditis briggsae: a platform for comparative genomics.</title>
        <authorList>
            <person name="Stein L.D."/>
            <person name="Bao Z."/>
            <person name="Blasiar D."/>
            <person name="Blumenthal T."/>
            <person name="Brent M.R."/>
            <person name="Chen N."/>
            <person name="Chinwalla A."/>
            <person name="Clarke L."/>
            <person name="Clee C."/>
            <person name="Coghlan A."/>
            <person name="Coulson A."/>
            <person name="D'Eustachio P."/>
            <person name="Fitch D.H."/>
            <person name="Fulton L.A."/>
            <person name="Fulton R.E."/>
            <person name="Griffiths-Jones S."/>
            <person name="Harris T.W."/>
            <person name="Hillier L.W."/>
            <person name="Kamath R."/>
            <person name="Kuwabara P.E."/>
            <person name="Mardis E.R."/>
            <person name="Marra M.A."/>
            <person name="Miner T.L."/>
            <person name="Minx P."/>
            <person name="Mullikin J.C."/>
            <person name="Plumb R.W."/>
            <person name="Rogers J."/>
            <person name="Schein J.E."/>
            <person name="Sohrmann M."/>
            <person name="Spieth J."/>
            <person name="Stajich J.E."/>
            <person name="Wei C."/>
            <person name="Willey D."/>
            <person name="Wilson R.K."/>
            <person name="Durbin R."/>
            <person name="Waterston R.H."/>
        </authorList>
    </citation>
    <scope>NUCLEOTIDE SEQUENCE [LARGE SCALE GENOMIC DNA]</scope>
    <source>
        <strain evidence="2 3">AF16</strain>
    </source>
</reference>
<name>A8Y2A3_CAEBR</name>
<dbReference type="PANTHER" id="PTHR46891">
    <property type="entry name" value="SERPENTINE RECEPTOR, CLASS H-RELATED"/>
    <property type="match status" value="1"/>
</dbReference>
<dbReference type="EMBL" id="HE600946">
    <property type="protein sequence ID" value="CAP39023.2"/>
    <property type="molecule type" value="Genomic_DNA"/>
</dbReference>
<dbReference type="GeneID" id="8577692"/>
<dbReference type="InterPro" id="IPR019422">
    <property type="entry name" value="7TM_GPCR_serpentine_rcpt_Srh"/>
</dbReference>
<feature type="transmembrane region" description="Helical" evidence="1">
    <location>
        <begin position="21"/>
        <end position="43"/>
    </location>
</feature>
<evidence type="ECO:0000313" key="4">
    <source>
        <dbReference type="WormBase" id="CBG22435"/>
    </source>
</evidence>
<dbReference type="InParanoid" id="A8Y2A3"/>
<dbReference type="Pfam" id="PF10318">
    <property type="entry name" value="7TM_GPCR_Srh"/>
    <property type="match status" value="1"/>
</dbReference>
<dbReference type="OMA" id="THGFIST"/>